<dbReference type="OrthoDB" id="9787053at2"/>
<dbReference type="InterPro" id="IPR042245">
    <property type="entry name" value="Tgt2/MlaC_sf"/>
</dbReference>
<protein>
    <submittedName>
        <fullName evidence="1">Toluene tolerance family protein</fullName>
    </submittedName>
</protein>
<evidence type="ECO:0000313" key="1">
    <source>
        <dbReference type="EMBL" id="ARU55975.1"/>
    </source>
</evidence>
<dbReference type="PANTHER" id="PTHR36573:SF1">
    <property type="entry name" value="INTERMEMBRANE PHOSPHOLIPID TRANSPORT SYSTEM BINDING PROTEIN MLAC"/>
    <property type="match status" value="1"/>
</dbReference>
<dbReference type="EMBL" id="CP021425">
    <property type="protein sequence ID" value="ARU55975.1"/>
    <property type="molecule type" value="Genomic_DNA"/>
</dbReference>
<dbReference type="KEGG" id="ome:OLMES_1901"/>
<keyword evidence="2" id="KW-1185">Reference proteome</keyword>
<sequence length="234" mass="26193">MNFNAQPFIVRSRGAALLQSCFQNNLQWLALALIAILPMTAAADEAEKVKQIIANNTVHLMKTLEDNRSTYSESPDVFYGNMEAALAEVIDFRRIAARVMGKYARHASKQQRNDFVETFKRSLFETYAQALVNSGKFEVNVLAAKIISPEGDRASVDLEIVTAEGATYPVMYSMYVNDKKAAWMLENIIVNGVNVGLAFRDRFEQEMRNRKGNIDLVIANWNAKIDSGGDSQVN</sequence>
<organism evidence="1 2">
    <name type="scientific">Oleiphilus messinensis</name>
    <dbReference type="NCBI Taxonomy" id="141451"/>
    <lineage>
        <taxon>Bacteria</taxon>
        <taxon>Pseudomonadati</taxon>
        <taxon>Pseudomonadota</taxon>
        <taxon>Gammaproteobacteria</taxon>
        <taxon>Oceanospirillales</taxon>
        <taxon>Oleiphilaceae</taxon>
        <taxon>Oleiphilus</taxon>
    </lineage>
</organism>
<dbReference type="Gene3D" id="3.10.450.710">
    <property type="entry name" value="Tgt2/MlaC"/>
    <property type="match status" value="1"/>
</dbReference>
<reference evidence="1 2" key="1">
    <citation type="submission" date="2017-05" db="EMBL/GenBank/DDBJ databases">
        <title>Genomic insights into alkan degradation activity of Oleiphilus messinensis.</title>
        <authorList>
            <person name="Kozyavkin S.A."/>
            <person name="Slesarev A.I."/>
            <person name="Golyshin P.N."/>
            <person name="Korzhenkov A."/>
            <person name="Golyshina O.N."/>
            <person name="Toshchakov S.V."/>
        </authorList>
    </citation>
    <scope>NUCLEOTIDE SEQUENCE [LARGE SCALE GENOMIC DNA]</scope>
    <source>
        <strain evidence="1 2">ME102</strain>
    </source>
</reference>
<dbReference type="PANTHER" id="PTHR36573">
    <property type="entry name" value="INTERMEMBRANE PHOSPHOLIPID TRANSPORT SYSTEM BINDING PROTEIN MLAC"/>
    <property type="match status" value="1"/>
</dbReference>
<dbReference type="InterPro" id="IPR008869">
    <property type="entry name" value="MlaC/ttg2D"/>
</dbReference>
<evidence type="ECO:0000313" key="2">
    <source>
        <dbReference type="Proteomes" id="UP000196027"/>
    </source>
</evidence>
<dbReference type="Pfam" id="PF05494">
    <property type="entry name" value="MlaC"/>
    <property type="match status" value="1"/>
</dbReference>
<gene>
    <name evidence="1" type="ORF">OLMES_1901</name>
</gene>
<accession>A0A1Y0I916</accession>
<name>A0A1Y0I916_9GAMM</name>
<dbReference type="RefSeq" id="WP_087461016.1">
    <property type="nucleotide sequence ID" value="NZ_CP021425.1"/>
</dbReference>
<proteinExistence type="predicted"/>
<dbReference type="Proteomes" id="UP000196027">
    <property type="component" value="Chromosome"/>
</dbReference>
<dbReference type="AlphaFoldDB" id="A0A1Y0I916"/>
<dbReference type="PIRSF" id="PIRSF004649">
    <property type="entry name" value="MlaC"/>
    <property type="match status" value="1"/>
</dbReference>